<feature type="region of interest" description="Disordered" evidence="1">
    <location>
        <begin position="89"/>
        <end position="144"/>
    </location>
</feature>
<evidence type="ECO:0000313" key="2">
    <source>
        <dbReference type="EMBL" id="GAA3074317.1"/>
    </source>
</evidence>
<dbReference type="Proteomes" id="UP001501532">
    <property type="component" value="Unassembled WGS sequence"/>
</dbReference>
<sequence>MCDGKFHWGKVTRKDTLVAVSDAHHEDIPTGRTARTTYHLVPIRTLESAVTPSRTDDAVDAQAAVASPENETGLDPAKAGAVDTVEAPSSTAAAVAGNRAYEARSPPGNRKEALDRIGQAAEARSAGASADPGPPRKRRSVPWPFPWALVRLRTPLDAIDAKPDHADRASPDALNSQRREQWREACADGL</sequence>
<feature type="compositionally biased region" description="Basic and acidic residues" evidence="1">
    <location>
        <begin position="160"/>
        <end position="170"/>
    </location>
</feature>
<feature type="compositionally biased region" description="Low complexity" evidence="1">
    <location>
        <begin position="120"/>
        <end position="130"/>
    </location>
</feature>
<feature type="region of interest" description="Disordered" evidence="1">
    <location>
        <begin position="160"/>
        <end position="190"/>
    </location>
</feature>
<accession>A0ABP6M514</accession>
<keyword evidence="3" id="KW-1185">Reference proteome</keyword>
<name>A0ABP6M514_9ACTN</name>
<feature type="compositionally biased region" description="Basic and acidic residues" evidence="1">
    <location>
        <begin position="177"/>
        <end position="190"/>
    </location>
</feature>
<dbReference type="EMBL" id="BAAAUF010000082">
    <property type="protein sequence ID" value="GAA3074317.1"/>
    <property type="molecule type" value="Genomic_DNA"/>
</dbReference>
<reference evidence="3" key="1">
    <citation type="journal article" date="2019" name="Int. J. Syst. Evol. Microbiol.">
        <title>The Global Catalogue of Microorganisms (GCM) 10K type strain sequencing project: providing services to taxonomists for standard genome sequencing and annotation.</title>
        <authorList>
            <consortium name="The Broad Institute Genomics Platform"/>
            <consortium name="The Broad Institute Genome Sequencing Center for Infectious Disease"/>
            <person name="Wu L."/>
            <person name="Ma J."/>
        </authorList>
    </citation>
    <scope>NUCLEOTIDE SEQUENCE [LARGE SCALE GENOMIC DNA]</scope>
    <source>
        <strain evidence="3">JCM 9091</strain>
    </source>
</reference>
<evidence type="ECO:0000256" key="1">
    <source>
        <dbReference type="SAM" id="MobiDB-lite"/>
    </source>
</evidence>
<evidence type="ECO:0000313" key="3">
    <source>
        <dbReference type="Proteomes" id="UP001501532"/>
    </source>
</evidence>
<protein>
    <submittedName>
        <fullName evidence="2">Uncharacterized protein</fullName>
    </submittedName>
</protein>
<gene>
    <name evidence="2" type="ORF">GCM10010448_66000</name>
</gene>
<organism evidence="2 3">
    <name type="scientific">Streptomyces glomeratus</name>
    <dbReference type="NCBI Taxonomy" id="284452"/>
    <lineage>
        <taxon>Bacteria</taxon>
        <taxon>Bacillati</taxon>
        <taxon>Actinomycetota</taxon>
        <taxon>Actinomycetes</taxon>
        <taxon>Kitasatosporales</taxon>
        <taxon>Streptomycetaceae</taxon>
        <taxon>Streptomyces</taxon>
    </lineage>
</organism>
<proteinExistence type="predicted"/>
<comment type="caution">
    <text evidence="2">The sequence shown here is derived from an EMBL/GenBank/DDBJ whole genome shotgun (WGS) entry which is preliminary data.</text>
</comment>